<evidence type="ECO:0000313" key="1">
    <source>
        <dbReference type="Ensembl" id="ENSPFOP00000030427.1"/>
    </source>
</evidence>
<reference evidence="2" key="1">
    <citation type="submission" date="2013-10" db="EMBL/GenBank/DDBJ databases">
        <authorList>
            <person name="Schartl M."/>
            <person name="Warren W."/>
        </authorList>
    </citation>
    <scope>NUCLEOTIDE SEQUENCE [LARGE SCALE GENOMIC DNA]</scope>
    <source>
        <strain evidence="2">female</strain>
    </source>
</reference>
<dbReference type="Proteomes" id="UP000028760">
    <property type="component" value="Unassembled WGS sequence"/>
</dbReference>
<evidence type="ECO:0000313" key="2">
    <source>
        <dbReference type="Proteomes" id="UP000028760"/>
    </source>
</evidence>
<dbReference type="EMBL" id="AYCK01014316">
    <property type="status" value="NOT_ANNOTATED_CDS"/>
    <property type="molecule type" value="Genomic_DNA"/>
</dbReference>
<proteinExistence type="predicted"/>
<sequence>RIEVVGFVNGASVALLSISSETVSPVVLVSLGSRSVEQPGKDSAKNSFSEETSCLVSLIRPTGFCEYSSSLKTVVLFLSSLS</sequence>
<keyword evidence="2" id="KW-1185">Reference proteome</keyword>
<dbReference type="AlphaFoldDB" id="A0A096MG86"/>
<dbReference type="Ensembl" id="ENSPFOT00000031754.1">
    <property type="protein sequence ID" value="ENSPFOP00000030427.1"/>
    <property type="gene ID" value="ENSPFOG00000024659.1"/>
</dbReference>
<protein>
    <submittedName>
        <fullName evidence="1">Uncharacterized protein</fullName>
    </submittedName>
</protein>
<organism evidence="1 2">
    <name type="scientific">Poecilia formosa</name>
    <name type="common">Amazon molly</name>
    <name type="synonym">Limia formosa</name>
    <dbReference type="NCBI Taxonomy" id="48698"/>
    <lineage>
        <taxon>Eukaryota</taxon>
        <taxon>Metazoa</taxon>
        <taxon>Chordata</taxon>
        <taxon>Craniata</taxon>
        <taxon>Vertebrata</taxon>
        <taxon>Euteleostomi</taxon>
        <taxon>Actinopterygii</taxon>
        <taxon>Neopterygii</taxon>
        <taxon>Teleostei</taxon>
        <taxon>Neoteleostei</taxon>
        <taxon>Acanthomorphata</taxon>
        <taxon>Ovalentaria</taxon>
        <taxon>Atherinomorphae</taxon>
        <taxon>Cyprinodontiformes</taxon>
        <taxon>Poeciliidae</taxon>
        <taxon>Poeciliinae</taxon>
        <taxon>Poecilia</taxon>
    </lineage>
</organism>
<accession>A0A096MG86</accession>
<name>A0A096MG86_POEFO</name>
<reference evidence="1" key="3">
    <citation type="submission" date="2025-09" db="UniProtKB">
        <authorList>
            <consortium name="Ensembl"/>
        </authorList>
    </citation>
    <scope>IDENTIFICATION</scope>
</reference>
<dbReference type="EMBL" id="AYCK01014317">
    <property type="status" value="NOT_ANNOTATED_CDS"/>
    <property type="molecule type" value="Genomic_DNA"/>
</dbReference>
<reference evidence="1" key="2">
    <citation type="submission" date="2025-08" db="UniProtKB">
        <authorList>
            <consortium name="Ensembl"/>
        </authorList>
    </citation>
    <scope>IDENTIFICATION</scope>
</reference>